<proteinExistence type="predicted"/>
<organism evidence="1">
    <name type="scientific">hydrothermal vent metagenome</name>
    <dbReference type="NCBI Taxonomy" id="652676"/>
    <lineage>
        <taxon>unclassified sequences</taxon>
        <taxon>metagenomes</taxon>
        <taxon>ecological metagenomes</taxon>
    </lineage>
</organism>
<protein>
    <submittedName>
        <fullName evidence="1">Uncharacterized protein</fullName>
    </submittedName>
</protein>
<reference evidence="1" key="1">
    <citation type="submission" date="2015-10" db="EMBL/GenBank/DDBJ databases">
        <authorList>
            <person name="Gilbert D.G."/>
        </authorList>
    </citation>
    <scope>NUCLEOTIDE SEQUENCE</scope>
</reference>
<dbReference type="EMBL" id="FAXA01000346">
    <property type="protein sequence ID" value="CUV03044.1"/>
    <property type="molecule type" value="Genomic_DNA"/>
</dbReference>
<dbReference type="AlphaFoldDB" id="A0A160VA72"/>
<accession>A0A160VA72</accession>
<gene>
    <name evidence="1" type="ORF">MGWOODY_Clf978</name>
</gene>
<name>A0A160VA72_9ZZZZ</name>
<evidence type="ECO:0000313" key="1">
    <source>
        <dbReference type="EMBL" id="CUV03044.1"/>
    </source>
</evidence>
<sequence length="63" mass="7059">MGKNVTIYAQLKNMTNDLALSIAQDCHPGSQKKPALFSNSITRRAFANAVLWKSEKISAREYM</sequence>